<proteinExistence type="predicted"/>
<sequence>MSDSHALLCMQLWYWDTVNGHRAASPLVWLVEGEERWEAPGYPQGFLLLNWAETEQNRTVTYNSSP</sequence>
<dbReference type="EMBL" id="BMAU01021170">
    <property type="protein sequence ID" value="GFX92948.1"/>
    <property type="molecule type" value="Genomic_DNA"/>
</dbReference>
<evidence type="ECO:0000313" key="1">
    <source>
        <dbReference type="EMBL" id="GFX92948.1"/>
    </source>
</evidence>
<name>A0A8X6RDE6_TRICX</name>
<comment type="caution">
    <text evidence="1">The sequence shown here is derived from an EMBL/GenBank/DDBJ whole genome shotgun (WGS) entry which is preliminary data.</text>
</comment>
<keyword evidence="2" id="KW-1185">Reference proteome</keyword>
<dbReference type="AlphaFoldDB" id="A0A8X6RDE6"/>
<evidence type="ECO:0000313" key="2">
    <source>
        <dbReference type="Proteomes" id="UP000887159"/>
    </source>
</evidence>
<accession>A0A8X6RDE6</accession>
<organism evidence="1 2">
    <name type="scientific">Trichonephila clavipes</name>
    <name type="common">Golden silk orbweaver</name>
    <name type="synonym">Nephila clavipes</name>
    <dbReference type="NCBI Taxonomy" id="2585209"/>
    <lineage>
        <taxon>Eukaryota</taxon>
        <taxon>Metazoa</taxon>
        <taxon>Ecdysozoa</taxon>
        <taxon>Arthropoda</taxon>
        <taxon>Chelicerata</taxon>
        <taxon>Arachnida</taxon>
        <taxon>Araneae</taxon>
        <taxon>Araneomorphae</taxon>
        <taxon>Entelegynae</taxon>
        <taxon>Araneoidea</taxon>
        <taxon>Nephilidae</taxon>
        <taxon>Trichonephila</taxon>
    </lineage>
</organism>
<dbReference type="Proteomes" id="UP000887159">
    <property type="component" value="Unassembled WGS sequence"/>
</dbReference>
<gene>
    <name evidence="1" type="ORF">TNCV_914971</name>
</gene>
<reference evidence="1" key="1">
    <citation type="submission" date="2020-08" db="EMBL/GenBank/DDBJ databases">
        <title>Multicomponent nature underlies the extraordinary mechanical properties of spider dragline silk.</title>
        <authorList>
            <person name="Kono N."/>
            <person name="Nakamura H."/>
            <person name="Mori M."/>
            <person name="Yoshida Y."/>
            <person name="Ohtoshi R."/>
            <person name="Malay A.D."/>
            <person name="Moran D.A.P."/>
            <person name="Tomita M."/>
            <person name="Numata K."/>
            <person name="Arakawa K."/>
        </authorList>
    </citation>
    <scope>NUCLEOTIDE SEQUENCE</scope>
</reference>
<protein>
    <submittedName>
        <fullName evidence="1">Uncharacterized protein</fullName>
    </submittedName>
</protein>